<dbReference type="PANTHER" id="PTHR22916:SF3">
    <property type="entry name" value="UDP-GLCNAC:BETAGAL BETA-1,3-N-ACETYLGLUCOSAMINYLTRANSFERASE-LIKE PROTEIN 1"/>
    <property type="match status" value="1"/>
</dbReference>
<comment type="caution">
    <text evidence="3">The sequence shown here is derived from an EMBL/GenBank/DDBJ whole genome shotgun (WGS) entry which is preliminary data.</text>
</comment>
<sequence length="930" mass="105403">MSQCLPQSVLNRFDEQWYLKRYPDVAKAGVDAAEHFLHYGWSEGRWPAGFGVLEVDDEIWAEQEPEKCEIQLQNIIQLQSSPQSGLAAWFLCRWLASWGRWAEAVYFLPTLLDDQEALSLIKHQGPFLLAFSTYWNLKQYKNLTSLFESPHWIDTDDKTLARSMLDDGAIRIERINKVFHSNGLAGIAVNKKASLDDIRPAPKIEGAGRLLFTPTVSIIIPCFNAEKTLATALRSLCEQTYRKIEVILVNDASTDNTFEVIQQFMAKDNRIRYIELPHNRGAYEARNVGLSKAKGSLITTHDADDWSHPEKIALQVKALRYNRKAIACLSHWVRCDSELNFKRWRIEDGWIHRNMSSLMFRRKVHRKLGFWDNVSVNADTEFLYRIIQTFGNARVIDVKPGVPLAFGRVEPGSLTQTGATHISTQFCGLRKEYMDAAHAWHNNSRHLYMPKSGKRKFKVPPLMCRGSDEIQRDNLKAWLERSGLFDSEWYRLMYPDVAQAKIPPLNHFVNHGVDEGREPVPQFCLSAFAFKNGLNNYDALCLLASQNTLPQECIAVSGEMKVKIGKPHILLVGHLAQKELFGAERSFLDSIRMLSNFDFNLHVLLPSAENNNYLNSIRACSVGVYFLPLPWWRLGRKVSLQTVDKIKELIAKTKAEVVYSNTITLWEPLVAAKEKRVKSVVHIRELPGQDKDLCERLGGNPQEILQHVISIADHYIANSSTTASYYSIPDVTDTVPNAVDLRCYSQEKKQFNTRFSAVMISSNIKKKGIEDLYEIAKLSEAADIPIDFIVCGPKTELLSSLSNQYNLQNLSYEGYVENIPSILESADILLTLSHFPESFGRTVAEAMAAGCVVVGYDSGAVSELVDHSRGVLIGDRDVVQVFEKLSWLVSRTAVMQELSNNAKHYIHQNYSYTAIGNKLCSVFEQLVRTG</sequence>
<dbReference type="Pfam" id="PF00535">
    <property type="entry name" value="Glycos_transf_2"/>
    <property type="match status" value="1"/>
</dbReference>
<proteinExistence type="predicted"/>
<gene>
    <name evidence="3" type="ORF">DXV75_06160</name>
</gene>
<dbReference type="OrthoDB" id="433681at2"/>
<evidence type="ECO:0000313" key="4">
    <source>
        <dbReference type="Proteomes" id="UP000256561"/>
    </source>
</evidence>
<dbReference type="EMBL" id="QRHA01000004">
    <property type="protein sequence ID" value="RDV26576.1"/>
    <property type="molecule type" value="Genomic_DNA"/>
</dbReference>
<feature type="domain" description="Glycosyl transferase family 1" evidence="1">
    <location>
        <begin position="751"/>
        <end position="904"/>
    </location>
</feature>
<keyword evidence="3" id="KW-0808">Transferase</keyword>
<evidence type="ECO:0000313" key="3">
    <source>
        <dbReference type="EMBL" id="RDV26576.1"/>
    </source>
</evidence>
<dbReference type="RefSeq" id="WP_115592530.1">
    <property type="nucleotide sequence ID" value="NZ_QRHA01000004.1"/>
</dbReference>
<dbReference type="InterPro" id="IPR029044">
    <property type="entry name" value="Nucleotide-diphossugar_trans"/>
</dbReference>
<dbReference type="CDD" id="cd03801">
    <property type="entry name" value="GT4_PimA-like"/>
    <property type="match status" value="1"/>
</dbReference>
<dbReference type="InterPro" id="IPR001296">
    <property type="entry name" value="Glyco_trans_1"/>
</dbReference>
<feature type="domain" description="Glycosyltransferase 2-like" evidence="2">
    <location>
        <begin position="217"/>
        <end position="353"/>
    </location>
</feature>
<dbReference type="Gene3D" id="3.90.550.10">
    <property type="entry name" value="Spore Coat Polysaccharide Biosynthesis Protein SpsA, Chain A"/>
    <property type="match status" value="1"/>
</dbReference>
<evidence type="ECO:0000259" key="1">
    <source>
        <dbReference type="Pfam" id="PF00534"/>
    </source>
</evidence>
<dbReference type="PANTHER" id="PTHR22916">
    <property type="entry name" value="GLYCOSYLTRANSFERASE"/>
    <property type="match status" value="1"/>
</dbReference>
<dbReference type="SUPFAM" id="SSF53756">
    <property type="entry name" value="UDP-Glycosyltransferase/glycogen phosphorylase"/>
    <property type="match status" value="1"/>
</dbReference>
<reference evidence="4" key="1">
    <citation type="submission" date="2018-08" db="EMBL/GenBank/DDBJ databases">
        <authorList>
            <person name="Zhang J."/>
            <person name="Du Z.-J."/>
        </authorList>
    </citation>
    <scope>NUCLEOTIDE SEQUENCE [LARGE SCALE GENOMIC DNA]</scope>
    <source>
        <strain evidence="4">KCTC 52655</strain>
    </source>
</reference>
<keyword evidence="4" id="KW-1185">Reference proteome</keyword>
<accession>A0A3D8M9C4</accession>
<dbReference type="Gene3D" id="3.40.50.2000">
    <property type="entry name" value="Glycogen Phosphorylase B"/>
    <property type="match status" value="2"/>
</dbReference>
<organism evidence="3 4">
    <name type="scientific">Alteromonas aestuariivivens</name>
    <dbReference type="NCBI Taxonomy" id="1938339"/>
    <lineage>
        <taxon>Bacteria</taxon>
        <taxon>Pseudomonadati</taxon>
        <taxon>Pseudomonadota</taxon>
        <taxon>Gammaproteobacteria</taxon>
        <taxon>Alteromonadales</taxon>
        <taxon>Alteromonadaceae</taxon>
        <taxon>Alteromonas/Salinimonas group</taxon>
        <taxon>Alteromonas</taxon>
    </lineage>
</organism>
<dbReference type="InterPro" id="IPR001173">
    <property type="entry name" value="Glyco_trans_2-like"/>
</dbReference>
<dbReference type="Pfam" id="PF00534">
    <property type="entry name" value="Glycos_transf_1"/>
    <property type="match status" value="1"/>
</dbReference>
<dbReference type="CDD" id="cd00761">
    <property type="entry name" value="Glyco_tranf_GTA_type"/>
    <property type="match status" value="1"/>
</dbReference>
<dbReference type="Proteomes" id="UP000256561">
    <property type="component" value="Unassembled WGS sequence"/>
</dbReference>
<evidence type="ECO:0000259" key="2">
    <source>
        <dbReference type="Pfam" id="PF00535"/>
    </source>
</evidence>
<dbReference type="AlphaFoldDB" id="A0A3D8M9C4"/>
<name>A0A3D8M9C4_9ALTE</name>
<dbReference type="SUPFAM" id="SSF53448">
    <property type="entry name" value="Nucleotide-diphospho-sugar transferases"/>
    <property type="match status" value="1"/>
</dbReference>
<protein>
    <submittedName>
        <fullName evidence="3">Glycosyltransferase</fullName>
    </submittedName>
</protein>
<dbReference type="GO" id="GO:0016758">
    <property type="term" value="F:hexosyltransferase activity"/>
    <property type="evidence" value="ECO:0007669"/>
    <property type="project" value="UniProtKB-ARBA"/>
</dbReference>